<feature type="compositionally biased region" description="Polar residues" evidence="6">
    <location>
        <begin position="338"/>
        <end position="357"/>
    </location>
</feature>
<feature type="region of interest" description="Disordered" evidence="6">
    <location>
        <begin position="177"/>
        <end position="235"/>
    </location>
</feature>
<evidence type="ECO:0000256" key="3">
    <source>
        <dbReference type="ARBA" id="ARBA00023125"/>
    </source>
</evidence>
<dbReference type="GO" id="GO:0005634">
    <property type="term" value="C:nucleus"/>
    <property type="evidence" value="ECO:0000318"/>
    <property type="project" value="GO_Central"/>
</dbReference>
<comment type="subcellular location">
    <subcellularLocation>
        <location evidence="1">Nucleus</location>
    </subcellularLocation>
</comment>
<evidence type="ECO:0000313" key="10">
    <source>
        <dbReference type="RefSeq" id="XP_010258031.1"/>
    </source>
</evidence>
<evidence type="ECO:0000256" key="2">
    <source>
        <dbReference type="ARBA" id="ARBA00023015"/>
    </source>
</evidence>
<keyword evidence="4" id="KW-0804">Transcription</keyword>
<feature type="compositionally biased region" description="Basic and acidic residues" evidence="6">
    <location>
        <begin position="193"/>
        <end position="203"/>
    </location>
</feature>
<feature type="region of interest" description="Disordered" evidence="6">
    <location>
        <begin position="1"/>
        <end position="25"/>
    </location>
</feature>
<evidence type="ECO:0000256" key="6">
    <source>
        <dbReference type="SAM" id="MobiDB-lite"/>
    </source>
</evidence>
<evidence type="ECO:0000256" key="4">
    <source>
        <dbReference type="ARBA" id="ARBA00023163"/>
    </source>
</evidence>
<keyword evidence="3" id="KW-0238">DNA-binding</keyword>
<reference evidence="9 10" key="1">
    <citation type="submission" date="2025-04" db="UniProtKB">
        <authorList>
            <consortium name="RefSeq"/>
        </authorList>
    </citation>
    <scope>IDENTIFICATION</scope>
</reference>
<dbReference type="eggNOG" id="ENOG502QS1Y">
    <property type="taxonomic scope" value="Eukaryota"/>
</dbReference>
<sequence length="391" mass="42794">MITSSREKDFQAKQEDNTNYGKVTMASSSSRSWSSALKDPRIVRVSRSFGGKDRHSKVCTIRGLRDRRVRLSVPTAIQLYDLQDRLGLNQPSKVVDWLLNAAKDEIDELPPLQIPPNFCQYPQSLVVPHEVSASQSSLASLVDANSEYLKDGGAHSLLLAKGGFKITNNVDGEDQTLSPRSTYWNPSAPSRAKCKEVARETVPTEKPYWMKRNGQENQEGGLEGQSAQLSSHNSFPRVNNNHVSLPGFLNNAMPCNSYYHLEPSNLSLSHIGSQGHSSEDPLSYNFISLSSSSLSLPTGSQLLVCPSGSTPSFLPPLITASMECGPSRQVNHFQMLSPSSQNQLPNSLAQSAYSSTGPPVRPFQLSINPKFLHSQNNNGSQQPNNKDNSGP</sequence>
<feature type="compositionally biased region" description="Low complexity" evidence="6">
    <location>
        <begin position="375"/>
        <end position="391"/>
    </location>
</feature>
<dbReference type="STRING" id="4432.A0A1U7ZWB7"/>
<evidence type="ECO:0000313" key="8">
    <source>
        <dbReference type="Proteomes" id="UP000189703"/>
    </source>
</evidence>
<feature type="compositionally biased region" description="Polar residues" evidence="6">
    <location>
        <begin position="226"/>
        <end position="235"/>
    </location>
</feature>
<dbReference type="PANTHER" id="PTHR31072">
    <property type="entry name" value="TRANSCRIPTION FACTOR TCP4-RELATED"/>
    <property type="match status" value="1"/>
</dbReference>
<gene>
    <name evidence="9 10" type="primary">LOC104597931</name>
</gene>
<feature type="domain" description="TCP" evidence="7">
    <location>
        <begin position="51"/>
        <end position="109"/>
    </location>
</feature>
<protein>
    <submittedName>
        <fullName evidence="9 10">Transcription factor TCP5-like</fullName>
    </submittedName>
</protein>
<name>A0A1U7ZWB7_NELNU</name>
<feature type="compositionally biased region" description="Basic and acidic residues" evidence="6">
    <location>
        <begin position="1"/>
        <end position="16"/>
    </location>
</feature>
<dbReference type="PANTHER" id="PTHR31072:SF147">
    <property type="entry name" value="TRANSCRIPTION FACTOR TCP13"/>
    <property type="match status" value="1"/>
</dbReference>
<dbReference type="OMA" id="QENIHTH"/>
<feature type="compositionally biased region" description="Polar residues" evidence="6">
    <location>
        <begin position="177"/>
        <end position="188"/>
    </location>
</feature>
<evidence type="ECO:0000259" key="7">
    <source>
        <dbReference type="PROSITE" id="PS51369"/>
    </source>
</evidence>
<dbReference type="GeneID" id="104597931"/>
<feature type="region of interest" description="Disordered" evidence="6">
    <location>
        <begin position="338"/>
        <end position="391"/>
    </location>
</feature>
<dbReference type="OrthoDB" id="1889307at2759"/>
<dbReference type="AlphaFoldDB" id="A0A1U7ZWB7"/>
<dbReference type="PROSITE" id="PS51369">
    <property type="entry name" value="TCP"/>
    <property type="match status" value="1"/>
</dbReference>
<evidence type="ECO:0000313" key="9">
    <source>
        <dbReference type="RefSeq" id="XP_010258030.1"/>
    </source>
</evidence>
<keyword evidence="2" id="KW-0805">Transcription regulation</keyword>
<dbReference type="Proteomes" id="UP000189703">
    <property type="component" value="Unplaced"/>
</dbReference>
<organism evidence="8 9">
    <name type="scientific">Nelumbo nucifera</name>
    <name type="common">Sacred lotus</name>
    <dbReference type="NCBI Taxonomy" id="4432"/>
    <lineage>
        <taxon>Eukaryota</taxon>
        <taxon>Viridiplantae</taxon>
        <taxon>Streptophyta</taxon>
        <taxon>Embryophyta</taxon>
        <taxon>Tracheophyta</taxon>
        <taxon>Spermatophyta</taxon>
        <taxon>Magnoliopsida</taxon>
        <taxon>Proteales</taxon>
        <taxon>Nelumbonaceae</taxon>
        <taxon>Nelumbo</taxon>
    </lineage>
</organism>
<dbReference type="GO" id="GO:0043565">
    <property type="term" value="F:sequence-specific DNA binding"/>
    <property type="evidence" value="ECO:0000318"/>
    <property type="project" value="GO_Central"/>
</dbReference>
<evidence type="ECO:0000256" key="5">
    <source>
        <dbReference type="ARBA" id="ARBA00023242"/>
    </source>
</evidence>
<dbReference type="KEGG" id="nnu:104597931"/>
<dbReference type="InterPro" id="IPR005333">
    <property type="entry name" value="Transcription_factor_TCP"/>
</dbReference>
<proteinExistence type="predicted"/>
<accession>A0A1U7ZWB7</accession>
<dbReference type="InterPro" id="IPR017887">
    <property type="entry name" value="TF_TCP_subgr"/>
</dbReference>
<keyword evidence="5" id="KW-0539">Nucleus</keyword>
<dbReference type="RefSeq" id="XP_010258030.1">
    <property type="nucleotide sequence ID" value="XM_010259728.2"/>
</dbReference>
<keyword evidence="8" id="KW-1185">Reference proteome</keyword>
<dbReference type="Pfam" id="PF03634">
    <property type="entry name" value="TCP"/>
    <property type="match status" value="1"/>
</dbReference>
<evidence type="ECO:0000256" key="1">
    <source>
        <dbReference type="ARBA" id="ARBA00004123"/>
    </source>
</evidence>
<dbReference type="GO" id="GO:0003700">
    <property type="term" value="F:DNA-binding transcription factor activity"/>
    <property type="evidence" value="ECO:0000318"/>
    <property type="project" value="GO_Central"/>
</dbReference>
<dbReference type="RefSeq" id="XP_010258031.1">
    <property type="nucleotide sequence ID" value="XM_010259729.2"/>
</dbReference>